<keyword evidence="2" id="KW-1185">Reference proteome</keyword>
<evidence type="ECO:0000313" key="1">
    <source>
        <dbReference type="EMBL" id="EUB60201.1"/>
    </source>
</evidence>
<dbReference type="AlphaFoldDB" id="W6UGT3"/>
<comment type="caution">
    <text evidence="1">The sequence shown here is derived from an EMBL/GenBank/DDBJ whole genome shotgun (WGS) entry which is preliminary data.</text>
</comment>
<organism evidence="1 2">
    <name type="scientific">Echinococcus granulosus</name>
    <name type="common">Hydatid tapeworm</name>
    <dbReference type="NCBI Taxonomy" id="6210"/>
    <lineage>
        <taxon>Eukaryota</taxon>
        <taxon>Metazoa</taxon>
        <taxon>Spiralia</taxon>
        <taxon>Lophotrochozoa</taxon>
        <taxon>Platyhelminthes</taxon>
        <taxon>Cestoda</taxon>
        <taxon>Eucestoda</taxon>
        <taxon>Cyclophyllidea</taxon>
        <taxon>Taeniidae</taxon>
        <taxon>Echinococcus</taxon>
        <taxon>Echinococcus granulosus group</taxon>
    </lineage>
</organism>
<sequence length="206" mass="22485">MGSVSANSDEANLMRCDYKKGDEAALAVTITNTNVTIDHCCLLTGLAPIQVLTPPEIHTPFGDGGGSKVVCQQVDWRYIFCRNCDAARVRVVDGSLDNTEWKLTMAKIAFTGLRFHRIERLIVSSKLGTWLLLPVGVPPQEEDTTVLTDGTGLTSSPSGIQRCALTTMAYSVPPGGKMNVGICEYKVEWIALKRWSSEVRTARGHQ</sequence>
<dbReference type="OrthoDB" id="10614484at2759"/>
<dbReference type="EMBL" id="APAU02000033">
    <property type="protein sequence ID" value="EUB60201.1"/>
    <property type="molecule type" value="Genomic_DNA"/>
</dbReference>
<dbReference type="CTD" id="36340626"/>
<dbReference type="KEGG" id="egl:EGR_04911"/>
<gene>
    <name evidence="1" type="ORF">EGR_04911</name>
</gene>
<protein>
    <submittedName>
        <fullName evidence="1">Uncharacterized protein</fullName>
    </submittedName>
</protein>
<name>W6UGT3_ECHGR</name>
<evidence type="ECO:0000313" key="2">
    <source>
        <dbReference type="Proteomes" id="UP000019149"/>
    </source>
</evidence>
<reference evidence="1 2" key="1">
    <citation type="journal article" date="2013" name="Nat. Genet.">
        <title>The genome of the hydatid tapeworm Echinococcus granulosus.</title>
        <authorList>
            <person name="Zheng H."/>
            <person name="Zhang W."/>
            <person name="Zhang L."/>
            <person name="Zhang Z."/>
            <person name="Li J."/>
            <person name="Lu G."/>
            <person name="Zhu Y."/>
            <person name="Wang Y."/>
            <person name="Huang Y."/>
            <person name="Liu J."/>
            <person name="Kang H."/>
            <person name="Chen J."/>
            <person name="Wang L."/>
            <person name="Chen A."/>
            <person name="Yu S."/>
            <person name="Gao Z."/>
            <person name="Jin L."/>
            <person name="Gu W."/>
            <person name="Wang Z."/>
            <person name="Zhao L."/>
            <person name="Shi B."/>
            <person name="Wen H."/>
            <person name="Lin R."/>
            <person name="Jones M.K."/>
            <person name="Brejova B."/>
            <person name="Vinar T."/>
            <person name="Zhao G."/>
            <person name="McManus D.P."/>
            <person name="Chen Z."/>
            <person name="Zhou Y."/>
            <person name="Wang S."/>
        </authorList>
    </citation>
    <scope>NUCLEOTIDE SEQUENCE [LARGE SCALE GENOMIC DNA]</scope>
</reference>
<dbReference type="RefSeq" id="XP_024351397.1">
    <property type="nucleotide sequence ID" value="XM_024494160.1"/>
</dbReference>
<dbReference type="Proteomes" id="UP000019149">
    <property type="component" value="Unassembled WGS sequence"/>
</dbReference>
<accession>W6UGT3</accession>
<dbReference type="GeneID" id="36340626"/>
<proteinExistence type="predicted"/>